<dbReference type="InterPro" id="IPR013766">
    <property type="entry name" value="Thioredoxin_domain"/>
</dbReference>
<dbReference type="CDD" id="cd02966">
    <property type="entry name" value="TlpA_like_family"/>
    <property type="match status" value="1"/>
</dbReference>
<feature type="domain" description="Thioredoxin" evidence="1">
    <location>
        <begin position="287"/>
        <end position="444"/>
    </location>
</feature>
<accession>A0ABN8FCY1</accession>
<reference evidence="2" key="1">
    <citation type="submission" date="2021-12" db="EMBL/GenBank/DDBJ databases">
        <authorList>
            <person name="Rodrigo-Torres L."/>
            <person name="Arahal R. D."/>
            <person name="Lucena T."/>
        </authorList>
    </citation>
    <scope>NUCLEOTIDE SEQUENCE</scope>
    <source>
        <strain evidence="2">CECT 8419</strain>
    </source>
</reference>
<dbReference type="InterPro" id="IPR036249">
    <property type="entry name" value="Thioredoxin-like_sf"/>
</dbReference>
<evidence type="ECO:0000259" key="1">
    <source>
        <dbReference type="PROSITE" id="PS51352"/>
    </source>
</evidence>
<comment type="caution">
    <text evidence="2">The sequence shown here is derived from an EMBL/GenBank/DDBJ whole genome shotgun (WGS) entry which is preliminary data.</text>
</comment>
<dbReference type="PROSITE" id="PS51257">
    <property type="entry name" value="PROKAR_LIPOPROTEIN"/>
    <property type="match status" value="1"/>
</dbReference>
<dbReference type="InterPro" id="IPR013740">
    <property type="entry name" value="Redoxin"/>
</dbReference>
<dbReference type="Pfam" id="PF08534">
    <property type="entry name" value="Redoxin"/>
    <property type="match status" value="1"/>
</dbReference>
<dbReference type="InterPro" id="IPR050553">
    <property type="entry name" value="Thioredoxin_ResA/DsbE_sf"/>
</dbReference>
<dbReference type="SUPFAM" id="SSF52833">
    <property type="entry name" value="Thioredoxin-like"/>
    <property type="match status" value="1"/>
</dbReference>
<dbReference type="Proteomes" id="UP000837803">
    <property type="component" value="Unassembled WGS sequence"/>
</dbReference>
<sequence length="461" mass="51389">MPAFPRPSLAPACTALLFILLGTAASCVFVQERYQFLPPGPYRGVLELEYNPIVPNPKGAPIPEKVNMEFDEVTQGQLPFTFDVVYENDSAFHLLIHNGAEEIMVPAKDIRAGRDQQAGRDTIRIDFPVYDTHISAYHEENVIEGVWVVHYRDNYRIPFKAYFGKGHRFTPLRKDPAADVTGTWAVTFAGDASEEPYPGVAEFVQDGNHLTGTFRTETGDYRYLEGTVQLDKLYLSVFDGSHAFLFEAVIREDGSLAGTFRSGRHYITDWTATPDATADLTSPDDLTQLREDIPLAFAFPTVDGDTVRLADIEGPKLIQLFGTWCPNCRDETNFLQDYLANHDTKDLQVVALAFERYGADDDRSRAAVRRYQENMGVDWPVLLAGSNDKNEAGRALPMLTQVISYPTMLFVDRDNRVTRIHTGFNGPATSKYAEFAASFDRSVQDLISTDAADPAGAGESR</sequence>
<gene>
    <name evidence="2" type="primary">resA_7</name>
    <name evidence="2" type="ORF">LEM8419_03147</name>
</gene>
<dbReference type="EMBL" id="CAKLPZ010000004">
    <property type="protein sequence ID" value="CAH1002230.1"/>
    <property type="molecule type" value="Genomic_DNA"/>
</dbReference>
<dbReference type="PANTHER" id="PTHR42852">
    <property type="entry name" value="THIOL:DISULFIDE INTERCHANGE PROTEIN DSBE"/>
    <property type="match status" value="1"/>
</dbReference>
<name>A0ABN8FCY1_9BACT</name>
<organism evidence="2 3">
    <name type="scientific">Neolewinella maritima</name>
    <dbReference type="NCBI Taxonomy" id="1383882"/>
    <lineage>
        <taxon>Bacteria</taxon>
        <taxon>Pseudomonadati</taxon>
        <taxon>Bacteroidota</taxon>
        <taxon>Saprospiria</taxon>
        <taxon>Saprospirales</taxon>
        <taxon>Lewinellaceae</taxon>
        <taxon>Neolewinella</taxon>
    </lineage>
</organism>
<dbReference type="RefSeq" id="WP_238752096.1">
    <property type="nucleotide sequence ID" value="NZ_CAKLPZ010000004.1"/>
</dbReference>
<protein>
    <submittedName>
        <fullName evidence="2">Thiol-disulfide oxidoreductase ResA</fullName>
    </submittedName>
</protein>
<evidence type="ECO:0000313" key="2">
    <source>
        <dbReference type="EMBL" id="CAH1002230.1"/>
    </source>
</evidence>
<dbReference type="Gene3D" id="3.40.30.10">
    <property type="entry name" value="Glutaredoxin"/>
    <property type="match status" value="1"/>
</dbReference>
<evidence type="ECO:0000313" key="3">
    <source>
        <dbReference type="Proteomes" id="UP000837803"/>
    </source>
</evidence>
<dbReference type="PANTHER" id="PTHR42852:SF17">
    <property type="entry name" value="THIOREDOXIN-LIKE PROTEIN HI_1115"/>
    <property type="match status" value="1"/>
</dbReference>
<keyword evidence="3" id="KW-1185">Reference proteome</keyword>
<proteinExistence type="predicted"/>
<dbReference type="PROSITE" id="PS51352">
    <property type="entry name" value="THIOREDOXIN_2"/>
    <property type="match status" value="1"/>
</dbReference>